<evidence type="ECO:0000256" key="2">
    <source>
        <dbReference type="ARBA" id="ARBA00007801"/>
    </source>
</evidence>
<dbReference type="SUPFAM" id="SSF52833">
    <property type="entry name" value="Thioredoxin-like"/>
    <property type="match status" value="1"/>
</dbReference>
<dbReference type="InterPro" id="IPR012941">
    <property type="entry name" value="Phe_hydrox_C_dim_dom"/>
</dbReference>
<protein>
    <submittedName>
        <fullName evidence="9">Monooxygenase</fullName>
    </submittedName>
</protein>
<evidence type="ECO:0000256" key="6">
    <source>
        <dbReference type="SAM" id="Phobius"/>
    </source>
</evidence>
<dbReference type="Gene3D" id="3.50.50.60">
    <property type="entry name" value="FAD/NAD(P)-binding domain"/>
    <property type="match status" value="1"/>
</dbReference>
<sequence>MTTPTPVLIVGAGPAGLVLALSLLLNGVPVRIIDKASEYHVGRRGRGIQPRTLEVFHLLGVLPDILAASSSIHLIRVYELPGGTEIIKEFSMSPPADPTPAIPYPRATSLGQDKTEAILRDHLSKYNCHVELNTELLGFEQYPDRVSARIAKHSDDGDIEETVECHYLVGTDGGKGIVRKQLGLSFLGETREDQRIVVADLQLKGVDHHYGHQWGDLATKFCSLRPPDDDGYWTLLGAGQIDHAKIVADRDELIAFVRAVTDRDDIEVGHVKWISEFRPNIRMVDKFGEGRVFVAGDAAHVHPPTGGQGLNSSVQDAFNLGWKLALVERGFASPALLETYTDERLPVIAEMLKKSSELLDKTVRARAGSTSAWARGGALLQLGVNYRWSPIVVDERAGAEGVSGQPVAAYGDAGGALHAGDRAPDATGLRKVKGPDALDADTSLFRIFGSSYHTALVFAASAEDANTALASLAKYPAEVVRTVLILPAGAPVPAVDAEVVVQDRDGHAYAGYGAEQGRLTIVIVRPDDYVGALVHGAHGVEKYFSGVFAGPAA</sequence>
<evidence type="ECO:0000313" key="10">
    <source>
        <dbReference type="Proteomes" id="UP000250043"/>
    </source>
</evidence>
<evidence type="ECO:0000256" key="4">
    <source>
        <dbReference type="ARBA" id="ARBA00022827"/>
    </source>
</evidence>
<comment type="similarity">
    <text evidence="2">Belongs to the PheA/TfdB FAD monooxygenase family.</text>
</comment>
<dbReference type="Proteomes" id="UP000250043">
    <property type="component" value="Unassembled WGS sequence"/>
</dbReference>
<evidence type="ECO:0000256" key="3">
    <source>
        <dbReference type="ARBA" id="ARBA00022630"/>
    </source>
</evidence>
<gene>
    <name evidence="9" type="ORF">OBBRIDRAFT_795558</name>
</gene>
<evidence type="ECO:0000259" key="7">
    <source>
        <dbReference type="Pfam" id="PF01494"/>
    </source>
</evidence>
<reference evidence="9 10" key="1">
    <citation type="submission" date="2016-07" db="EMBL/GenBank/DDBJ databases">
        <title>Draft genome of the white-rot fungus Obba rivulosa 3A-2.</title>
        <authorList>
            <consortium name="DOE Joint Genome Institute"/>
            <person name="Miettinen O."/>
            <person name="Riley R."/>
            <person name="Acob R."/>
            <person name="Barry K."/>
            <person name="Cullen D."/>
            <person name="De Vries R."/>
            <person name="Hainaut M."/>
            <person name="Hatakka A."/>
            <person name="Henrissat B."/>
            <person name="Hilden K."/>
            <person name="Kuo R."/>
            <person name="Labutti K."/>
            <person name="Lipzen A."/>
            <person name="Makela M.R."/>
            <person name="Sandor L."/>
            <person name="Spatafora J.W."/>
            <person name="Grigoriev I.V."/>
            <person name="Hibbett D.S."/>
        </authorList>
    </citation>
    <scope>NUCLEOTIDE SEQUENCE [LARGE SCALE GENOMIC DNA]</scope>
    <source>
        <strain evidence="9 10">3A-2</strain>
    </source>
</reference>
<evidence type="ECO:0000256" key="1">
    <source>
        <dbReference type="ARBA" id="ARBA00001974"/>
    </source>
</evidence>
<evidence type="ECO:0000256" key="5">
    <source>
        <dbReference type="ARBA" id="ARBA00023002"/>
    </source>
</evidence>
<organism evidence="9 10">
    <name type="scientific">Obba rivulosa</name>
    <dbReference type="NCBI Taxonomy" id="1052685"/>
    <lineage>
        <taxon>Eukaryota</taxon>
        <taxon>Fungi</taxon>
        <taxon>Dikarya</taxon>
        <taxon>Basidiomycota</taxon>
        <taxon>Agaricomycotina</taxon>
        <taxon>Agaricomycetes</taxon>
        <taxon>Polyporales</taxon>
        <taxon>Gelatoporiaceae</taxon>
        <taxon>Obba</taxon>
    </lineage>
</organism>
<keyword evidence="6" id="KW-0812">Transmembrane</keyword>
<dbReference type="InterPro" id="IPR036249">
    <property type="entry name" value="Thioredoxin-like_sf"/>
</dbReference>
<dbReference type="Pfam" id="PF01494">
    <property type="entry name" value="FAD_binding_3"/>
    <property type="match status" value="1"/>
</dbReference>
<dbReference type="PRINTS" id="PR00420">
    <property type="entry name" value="RNGMNOXGNASE"/>
</dbReference>
<keyword evidence="9" id="KW-0503">Monooxygenase</keyword>
<dbReference type="AlphaFoldDB" id="A0A8E2DHE1"/>
<proteinExistence type="inferred from homology"/>
<keyword evidence="4" id="KW-0274">FAD</keyword>
<keyword evidence="6" id="KW-0472">Membrane</keyword>
<keyword evidence="3" id="KW-0285">Flavoprotein</keyword>
<dbReference type="Gene3D" id="3.30.70.2450">
    <property type="match status" value="1"/>
</dbReference>
<keyword evidence="6" id="KW-1133">Transmembrane helix</keyword>
<comment type="cofactor">
    <cofactor evidence="1">
        <name>FAD</name>
        <dbReference type="ChEBI" id="CHEBI:57692"/>
    </cofactor>
</comment>
<evidence type="ECO:0000313" key="9">
    <source>
        <dbReference type="EMBL" id="OCH88090.1"/>
    </source>
</evidence>
<accession>A0A8E2DHE1</accession>
<dbReference type="GO" id="GO:0071949">
    <property type="term" value="F:FAD binding"/>
    <property type="evidence" value="ECO:0007669"/>
    <property type="project" value="InterPro"/>
</dbReference>
<dbReference type="SUPFAM" id="SSF51905">
    <property type="entry name" value="FAD/NAD(P)-binding domain"/>
    <property type="match status" value="1"/>
</dbReference>
<dbReference type="GO" id="GO:0016709">
    <property type="term" value="F:oxidoreductase activity, acting on paired donors, with incorporation or reduction of molecular oxygen, NAD(P)H as one donor, and incorporation of one atom of oxygen"/>
    <property type="evidence" value="ECO:0007669"/>
    <property type="project" value="UniProtKB-ARBA"/>
</dbReference>
<name>A0A8E2DHE1_9APHY</name>
<evidence type="ECO:0000259" key="8">
    <source>
        <dbReference type="Pfam" id="PF07976"/>
    </source>
</evidence>
<dbReference type="PANTHER" id="PTHR43004:SF19">
    <property type="entry name" value="BINDING MONOOXYGENASE, PUTATIVE (JCVI)-RELATED"/>
    <property type="match status" value="1"/>
</dbReference>
<feature type="transmembrane region" description="Helical" evidence="6">
    <location>
        <begin position="6"/>
        <end position="25"/>
    </location>
</feature>
<dbReference type="InterPro" id="IPR038220">
    <property type="entry name" value="PHOX_C_sf"/>
</dbReference>
<keyword evidence="10" id="KW-1185">Reference proteome</keyword>
<feature type="domain" description="FAD-binding" evidence="7">
    <location>
        <begin position="5"/>
        <end position="354"/>
    </location>
</feature>
<dbReference type="InterPro" id="IPR036188">
    <property type="entry name" value="FAD/NAD-bd_sf"/>
</dbReference>
<dbReference type="PANTHER" id="PTHR43004">
    <property type="entry name" value="TRK SYSTEM POTASSIUM UPTAKE PROTEIN"/>
    <property type="match status" value="1"/>
</dbReference>
<dbReference type="InterPro" id="IPR050641">
    <property type="entry name" value="RIFMO-like"/>
</dbReference>
<dbReference type="Gene3D" id="3.40.30.20">
    <property type="match status" value="1"/>
</dbReference>
<dbReference type="InterPro" id="IPR002938">
    <property type="entry name" value="FAD-bd"/>
</dbReference>
<dbReference type="Pfam" id="PF07976">
    <property type="entry name" value="Phe_hydrox_dim"/>
    <property type="match status" value="1"/>
</dbReference>
<feature type="domain" description="Phenol hydroxylase-like C-terminal dimerisation" evidence="8">
    <location>
        <begin position="500"/>
        <end position="548"/>
    </location>
</feature>
<dbReference type="EMBL" id="KV722462">
    <property type="protein sequence ID" value="OCH88090.1"/>
    <property type="molecule type" value="Genomic_DNA"/>
</dbReference>
<dbReference type="OrthoDB" id="2690153at2759"/>
<keyword evidence="5" id="KW-0560">Oxidoreductase</keyword>